<dbReference type="PANTHER" id="PTHR13350">
    <property type="entry name" value="INTEGRATOR COMPLEX SUBUNIT 8"/>
    <property type="match status" value="1"/>
</dbReference>
<evidence type="ECO:0000256" key="3">
    <source>
        <dbReference type="ARBA" id="ARBA00007147"/>
    </source>
</evidence>
<evidence type="ECO:0000313" key="9">
    <source>
        <dbReference type="Proteomes" id="UP000007110"/>
    </source>
</evidence>
<dbReference type="SUPFAM" id="SSF48452">
    <property type="entry name" value="TPR-like"/>
    <property type="match status" value="1"/>
</dbReference>
<feature type="region of interest" description="Disordered" evidence="6">
    <location>
        <begin position="235"/>
        <end position="255"/>
    </location>
</feature>
<dbReference type="RefSeq" id="XP_011675332.2">
    <property type="nucleotide sequence ID" value="XM_011677030.2"/>
</dbReference>
<dbReference type="FunCoup" id="A0A7M7LTG6">
    <property type="interactions" value="1405"/>
</dbReference>
<evidence type="ECO:0000256" key="2">
    <source>
        <dbReference type="ARBA" id="ARBA00004286"/>
    </source>
</evidence>
<comment type="similarity">
    <text evidence="3">Belongs to the Integrator subunit 8 family.</text>
</comment>
<proteinExistence type="inferred from homology"/>
<keyword evidence="5" id="KW-0539">Nucleus</keyword>
<evidence type="ECO:0000256" key="6">
    <source>
        <dbReference type="SAM" id="MobiDB-lite"/>
    </source>
</evidence>
<feature type="compositionally biased region" description="Low complexity" evidence="6">
    <location>
        <begin position="235"/>
        <end position="252"/>
    </location>
</feature>
<dbReference type="SMART" id="SM00028">
    <property type="entry name" value="TPR"/>
    <property type="match status" value="3"/>
</dbReference>
<evidence type="ECO:0000313" key="8">
    <source>
        <dbReference type="EnsemblMetazoa" id="XP_011675332"/>
    </source>
</evidence>
<dbReference type="InterPro" id="IPR038751">
    <property type="entry name" value="INTS8"/>
</dbReference>
<dbReference type="GeneID" id="589536"/>
<dbReference type="EnsemblMetazoa" id="XM_011677030">
    <property type="protein sequence ID" value="XP_011675332"/>
    <property type="gene ID" value="LOC589536"/>
</dbReference>
<dbReference type="AlphaFoldDB" id="A0A7M7LTG6"/>
<dbReference type="KEGG" id="spu:589536"/>
<comment type="subcellular location">
    <subcellularLocation>
        <location evidence="2">Chromosome</location>
    </subcellularLocation>
    <subcellularLocation>
        <location evidence="1">Nucleus</location>
    </subcellularLocation>
</comment>
<dbReference type="OMA" id="ASLSDWM"/>
<evidence type="ECO:0000256" key="5">
    <source>
        <dbReference type="ARBA" id="ARBA00023242"/>
    </source>
</evidence>
<feature type="domain" description="INTS8 TPR repeats" evidence="7">
    <location>
        <begin position="511"/>
        <end position="999"/>
    </location>
</feature>
<dbReference type="OrthoDB" id="64340at2759"/>
<dbReference type="InterPro" id="IPR057980">
    <property type="entry name" value="TPR_INTS8"/>
</dbReference>
<dbReference type="Pfam" id="PF25756">
    <property type="entry name" value="TPR_INTS8"/>
    <property type="match status" value="1"/>
</dbReference>
<evidence type="ECO:0000256" key="1">
    <source>
        <dbReference type="ARBA" id="ARBA00004123"/>
    </source>
</evidence>
<sequence>MSMNMMNEVRADSPVPPMENRRSDSPAIPPTPMIWFEFLLKPGLLESHLSSENPEPSATHLLEQFVDQSIKEANNEESPSQLRKIHSLKVMALKVAAHLKWDFSFLQTSLPLYMVHKVLKDFVEWVSPPELNIQPTTDVCSLDDSVLVALTIYNRWSVRTFVERSVPSKLIKTPPGNVPGAFNVAGVNDMVMKTVKDTLPDSLNFLERCLPLDRDIYFPDTHTFIGIDFIPASSSSSPTPSSPSSSNANSSPIKLPAPHHQGIKVTKEEFLWQLNYDLGCYCFHQQQYGKAAEMFQRVQELSPKVETSFYCSPEGSKLEGYLAACSALIGQNLNRLPSNEPLLSRCEASKARNYQDIVSILLEDNFKQELPTWYRECLGDDITKSAITPAKTKQQVGLCNAVRWAAEGRTNLGDLQTTLRHSPQEARQFFVECVVKTLSSSTEQQKSNVKSLLRLLFRDDKLCKGILESPLGILFSEEERQEFLSCFKLEDGKQTGMDTSQMDQHRDNVGLQMGQLELKLLLTQDPNELESVLRALHKMAPNRRFSAVCSKWQVDRAYGYIIEGMNNRLSQDFIFILLVKAQHCIEKKNYDSAINHLEAACKATKDAYFRLYTGVRNEILYVDLLRMAEQRGAKTAGPDFKQMVLACLLGTRSDRDIQPREPVLDHCILFLLNSQYWLCFFNADIPLPFWRISKYMAFCMRDDPSDTNKCRPVAKDLSQALVSIFSTSTQTTTQTKRSNTGANAATVTRETSTAIMTKVEFVNFVKSLYDDRCLGLVLSCLVKIYNLLKDDPTNELSHEYPALWPNTITNPGSVDIDAVGTTLHEVIGHAISVDPMKPAWLCTQADACYAKKQFGSALKFYLQAAMVSTQFFEVPIPKTVWTDQVHKRCIKACSGLQCHTQAAILCQFLQPVDYATAYQALQEKRCYDGSDSMYGCFWDLAILEFLVFTHHKRSEIDKKQVALEVLSQAELNTCNSETVLAAAARKRQKLFLQSMAKQYL</sequence>
<protein>
    <recommendedName>
        <fullName evidence="7">INTS8 TPR repeats domain-containing protein</fullName>
    </recommendedName>
</protein>
<dbReference type="GO" id="GO:0032039">
    <property type="term" value="C:integrator complex"/>
    <property type="evidence" value="ECO:0000318"/>
    <property type="project" value="GO_Central"/>
</dbReference>
<dbReference type="Proteomes" id="UP000007110">
    <property type="component" value="Unassembled WGS sequence"/>
</dbReference>
<keyword evidence="4" id="KW-0158">Chromosome</keyword>
<evidence type="ECO:0000259" key="7">
    <source>
        <dbReference type="Pfam" id="PF25756"/>
    </source>
</evidence>
<dbReference type="GO" id="GO:0034472">
    <property type="term" value="P:snRNA 3'-end processing"/>
    <property type="evidence" value="ECO:0000318"/>
    <property type="project" value="GO_Central"/>
</dbReference>
<reference evidence="8" key="2">
    <citation type="submission" date="2021-01" db="UniProtKB">
        <authorList>
            <consortium name="EnsemblMetazoa"/>
        </authorList>
    </citation>
    <scope>IDENTIFICATION</scope>
</reference>
<feature type="region of interest" description="Disordered" evidence="6">
    <location>
        <begin position="1"/>
        <end position="26"/>
    </location>
</feature>
<dbReference type="PANTHER" id="PTHR13350:SF1">
    <property type="entry name" value="INTEGRATOR COMPLEX SUBUNIT 8"/>
    <property type="match status" value="1"/>
</dbReference>
<keyword evidence="9" id="KW-1185">Reference proteome</keyword>
<accession>A0A7M7LTG6</accession>
<name>A0A7M7LTG6_STRPU</name>
<reference evidence="9" key="1">
    <citation type="submission" date="2015-02" db="EMBL/GenBank/DDBJ databases">
        <title>Genome sequencing for Strongylocentrotus purpuratus.</title>
        <authorList>
            <person name="Murali S."/>
            <person name="Liu Y."/>
            <person name="Vee V."/>
            <person name="English A."/>
            <person name="Wang M."/>
            <person name="Skinner E."/>
            <person name="Han Y."/>
            <person name="Muzny D.M."/>
            <person name="Worley K.C."/>
            <person name="Gibbs R.A."/>
        </authorList>
    </citation>
    <scope>NUCLEOTIDE SEQUENCE</scope>
</reference>
<dbReference type="InterPro" id="IPR019734">
    <property type="entry name" value="TPR_rpt"/>
</dbReference>
<evidence type="ECO:0000256" key="4">
    <source>
        <dbReference type="ARBA" id="ARBA00022454"/>
    </source>
</evidence>
<dbReference type="InterPro" id="IPR011990">
    <property type="entry name" value="TPR-like_helical_dom_sf"/>
</dbReference>
<dbReference type="GO" id="GO:0005694">
    <property type="term" value="C:chromosome"/>
    <property type="evidence" value="ECO:0007669"/>
    <property type="project" value="UniProtKB-SubCell"/>
</dbReference>
<dbReference type="InParanoid" id="A0A7M7LTG6"/>
<dbReference type="CTD" id="55656"/>
<organism evidence="8 9">
    <name type="scientific">Strongylocentrotus purpuratus</name>
    <name type="common">Purple sea urchin</name>
    <dbReference type="NCBI Taxonomy" id="7668"/>
    <lineage>
        <taxon>Eukaryota</taxon>
        <taxon>Metazoa</taxon>
        <taxon>Echinodermata</taxon>
        <taxon>Eleutherozoa</taxon>
        <taxon>Echinozoa</taxon>
        <taxon>Echinoidea</taxon>
        <taxon>Euechinoidea</taxon>
        <taxon>Echinacea</taxon>
        <taxon>Camarodonta</taxon>
        <taxon>Echinidea</taxon>
        <taxon>Strongylocentrotidae</taxon>
        <taxon>Strongylocentrotus</taxon>
    </lineage>
</organism>